<comment type="similarity">
    <text evidence="6">Belongs to the ABC-4 integral membrane protein family.</text>
</comment>
<organism evidence="9 10">
    <name type="scientific">Ohtaekwangia koreensis</name>
    <dbReference type="NCBI Taxonomy" id="688867"/>
    <lineage>
        <taxon>Bacteria</taxon>
        <taxon>Pseudomonadati</taxon>
        <taxon>Bacteroidota</taxon>
        <taxon>Cytophagia</taxon>
        <taxon>Cytophagales</taxon>
        <taxon>Fulvivirgaceae</taxon>
        <taxon>Ohtaekwangia</taxon>
    </lineage>
</organism>
<evidence type="ECO:0000313" key="10">
    <source>
        <dbReference type="Proteomes" id="UP000190961"/>
    </source>
</evidence>
<feature type="transmembrane region" description="Helical" evidence="7">
    <location>
        <begin position="428"/>
        <end position="448"/>
    </location>
</feature>
<dbReference type="OrthoDB" id="9770036at2"/>
<sequence length="799" mass="88441">MKPRYRKVIRDLTSSYSKNLMLALAIAVGVFGIGSILGAYKVINREMAVNYLSTEPASATIEFEGRISNGLLDSIRSFPGIKKAERRATITARMKVDERWYPILLFVIDDFSKMEISKFLPVSGSQNPDHQSMLVERSALPVMHAQEGDQITIRTPHGQAQRVKIVGQVHDPGLAPAWQEQAGYAYISLEALHRLGEKQNFDLLRLQVSDNEYSASEITKKAELVADLLKTKGITVHEIQVPPPGKHPHQSQMNAVLTIFTVFCFMILMLGSILVATSMATLMVKQIRQIGVMKTIGGNSYQIASLYFLMLLVICVIALTVSIPLSRLAAYGFYTQIAVLLNLEITDTSIPWSVPLIQILSGITVPMIAAAFPLVRGSRISVRAALDNYGVSATSNTASFLSRLPIINAFNDTFRLALRNAFRQRARLALTLGLLAAGGAMFMTALNVSEAWDKNLKRIYVQRLYDQEIKLNDRINQDSILGRIKSLEGVTTVEGWDYSSTSVVKESKYEVTRTYPDKGHGSFSILALPVNTKLLNPTITEGRWLYAEGTNEVVLNQLARTSEMKIGDQIYLSLEDKPTTWKIIGFTEDVGSSAAAYISIRSFEKLNGSVNHIKMIRIGYADRSKDYAWNKNREVDRVLEELNVRVSSSTPVWLLHNAVAAHMKVLVNSLLAMAILMAVVGTLGLTSTISMNVLERTREIGVMRAIGATPKKIRSLIILEGLTIGILSIVLAFIISLGLSYFMGEFIGRISFRTPLTLTISIVAIVIWIMIVTIGSYLASILPAKRANVITTREALSYE</sequence>
<dbReference type="Pfam" id="PF02687">
    <property type="entry name" value="FtsX"/>
    <property type="match status" value="2"/>
</dbReference>
<gene>
    <name evidence="9" type="ORF">SAMN05660236_4041</name>
</gene>
<name>A0A1T5M0Z0_9BACT</name>
<feature type="transmembrane region" description="Helical" evidence="7">
    <location>
        <begin position="350"/>
        <end position="375"/>
    </location>
</feature>
<comment type="subcellular location">
    <subcellularLocation>
        <location evidence="1">Cell membrane</location>
        <topology evidence="1">Multi-pass membrane protein</topology>
    </subcellularLocation>
</comment>
<evidence type="ECO:0000256" key="7">
    <source>
        <dbReference type="SAM" id="Phobius"/>
    </source>
</evidence>
<dbReference type="AlphaFoldDB" id="A0A1T5M0Z0"/>
<dbReference type="STRING" id="688867.SAMN05660236_4041"/>
<evidence type="ECO:0000256" key="3">
    <source>
        <dbReference type="ARBA" id="ARBA00022692"/>
    </source>
</evidence>
<dbReference type="GO" id="GO:0022857">
    <property type="term" value="F:transmembrane transporter activity"/>
    <property type="evidence" value="ECO:0007669"/>
    <property type="project" value="TreeGrafter"/>
</dbReference>
<feature type="domain" description="ABC3 transporter permease C-terminal" evidence="8">
    <location>
        <begin position="262"/>
        <end position="381"/>
    </location>
</feature>
<accession>A0A1T5M0Z0</accession>
<feature type="transmembrane region" description="Helical" evidence="7">
    <location>
        <begin position="670"/>
        <end position="694"/>
    </location>
</feature>
<feature type="transmembrane region" description="Helical" evidence="7">
    <location>
        <begin position="256"/>
        <end position="284"/>
    </location>
</feature>
<feature type="transmembrane region" description="Helical" evidence="7">
    <location>
        <begin position="305"/>
        <end position="330"/>
    </location>
</feature>
<feature type="transmembrane region" description="Helical" evidence="7">
    <location>
        <begin position="715"/>
        <end position="744"/>
    </location>
</feature>
<dbReference type="PANTHER" id="PTHR30572">
    <property type="entry name" value="MEMBRANE COMPONENT OF TRANSPORTER-RELATED"/>
    <property type="match status" value="1"/>
</dbReference>
<dbReference type="InterPro" id="IPR050250">
    <property type="entry name" value="Macrolide_Exporter_MacB"/>
</dbReference>
<evidence type="ECO:0000256" key="4">
    <source>
        <dbReference type="ARBA" id="ARBA00022989"/>
    </source>
</evidence>
<dbReference type="Proteomes" id="UP000190961">
    <property type="component" value="Unassembled WGS sequence"/>
</dbReference>
<proteinExistence type="inferred from homology"/>
<keyword evidence="10" id="KW-1185">Reference proteome</keyword>
<keyword evidence="4 7" id="KW-1133">Transmembrane helix</keyword>
<dbReference type="RefSeq" id="WP_079688606.1">
    <property type="nucleotide sequence ID" value="NZ_FUZU01000003.1"/>
</dbReference>
<keyword evidence="9" id="KW-0449">Lipoprotein</keyword>
<evidence type="ECO:0000259" key="8">
    <source>
        <dbReference type="Pfam" id="PF02687"/>
    </source>
</evidence>
<evidence type="ECO:0000256" key="2">
    <source>
        <dbReference type="ARBA" id="ARBA00022475"/>
    </source>
</evidence>
<evidence type="ECO:0000256" key="5">
    <source>
        <dbReference type="ARBA" id="ARBA00023136"/>
    </source>
</evidence>
<dbReference type="PANTHER" id="PTHR30572:SF4">
    <property type="entry name" value="ABC TRANSPORTER PERMEASE YTRF"/>
    <property type="match status" value="1"/>
</dbReference>
<feature type="domain" description="ABC3 transporter permease C-terminal" evidence="8">
    <location>
        <begin position="672"/>
        <end position="787"/>
    </location>
</feature>
<reference evidence="9 10" key="1">
    <citation type="submission" date="2017-02" db="EMBL/GenBank/DDBJ databases">
        <authorList>
            <person name="Peterson S.W."/>
        </authorList>
    </citation>
    <scope>NUCLEOTIDE SEQUENCE [LARGE SCALE GENOMIC DNA]</scope>
    <source>
        <strain evidence="9 10">DSM 25262</strain>
    </source>
</reference>
<evidence type="ECO:0000256" key="6">
    <source>
        <dbReference type="ARBA" id="ARBA00038076"/>
    </source>
</evidence>
<feature type="transmembrane region" description="Helical" evidence="7">
    <location>
        <begin position="20"/>
        <end position="40"/>
    </location>
</feature>
<keyword evidence="3 7" id="KW-0812">Transmembrane</keyword>
<keyword evidence="2" id="KW-1003">Cell membrane</keyword>
<keyword evidence="5 7" id="KW-0472">Membrane</keyword>
<evidence type="ECO:0000256" key="1">
    <source>
        <dbReference type="ARBA" id="ARBA00004651"/>
    </source>
</evidence>
<dbReference type="InterPro" id="IPR003838">
    <property type="entry name" value="ABC3_permease_C"/>
</dbReference>
<evidence type="ECO:0000313" key="9">
    <source>
        <dbReference type="EMBL" id="SKC81887.1"/>
    </source>
</evidence>
<dbReference type="EMBL" id="FUZU01000003">
    <property type="protein sequence ID" value="SKC81887.1"/>
    <property type="molecule type" value="Genomic_DNA"/>
</dbReference>
<protein>
    <submittedName>
        <fullName evidence="9">ABC-type transport system, involved in lipoprotein release, permease component</fullName>
    </submittedName>
</protein>
<dbReference type="GO" id="GO:0005886">
    <property type="term" value="C:plasma membrane"/>
    <property type="evidence" value="ECO:0007669"/>
    <property type="project" value="UniProtKB-SubCell"/>
</dbReference>
<feature type="transmembrane region" description="Helical" evidence="7">
    <location>
        <begin position="756"/>
        <end position="779"/>
    </location>
</feature>